<proteinExistence type="predicted"/>
<evidence type="ECO:0000313" key="3">
    <source>
        <dbReference type="Proteomes" id="UP001183881"/>
    </source>
</evidence>
<keyword evidence="3" id="KW-1185">Reference proteome</keyword>
<dbReference type="Pfam" id="PF19865">
    <property type="entry name" value="DUF6338"/>
    <property type="match status" value="1"/>
</dbReference>
<gene>
    <name evidence="2" type="ORF">RM705_21695</name>
</gene>
<dbReference type="InterPro" id="IPR045919">
    <property type="entry name" value="DUF6338"/>
</dbReference>
<accession>A0ABU2Q196</accession>
<sequence>MPTSFTAVLVFLVIVVPGLAFELSLRRRSPSRVESPFVESARVVLVGALSTAAATALLIALREIRPGSLPSPTGLLADSARYVTAHPELTAIGLAAELFAATALALLAVGLVRSPTGGGIQSFDDVWYELLYNDVPAGKRPKLVVALKSGGYRVSGFFHSMNTHPEVDRRELVLKSVELFREDQASGDGTWPAVYVRLAIPAREIAWLAVSHAALPPVPAPAGGGAPAPGRPARPGDRLRRFQWQAAAAVLVVEAAVLLLAG</sequence>
<evidence type="ECO:0000256" key="1">
    <source>
        <dbReference type="SAM" id="Phobius"/>
    </source>
</evidence>
<organism evidence="2 3">
    <name type="scientific">Streptomyces edwardsiae</name>
    <dbReference type="NCBI Taxonomy" id="3075527"/>
    <lineage>
        <taxon>Bacteria</taxon>
        <taxon>Bacillati</taxon>
        <taxon>Actinomycetota</taxon>
        <taxon>Actinomycetes</taxon>
        <taxon>Kitasatosporales</taxon>
        <taxon>Streptomycetaceae</taxon>
        <taxon>Streptomyces</taxon>
    </lineage>
</organism>
<keyword evidence="1" id="KW-1133">Transmembrane helix</keyword>
<dbReference type="Proteomes" id="UP001183881">
    <property type="component" value="Unassembled WGS sequence"/>
</dbReference>
<name>A0ABU2Q196_9ACTN</name>
<protein>
    <submittedName>
        <fullName evidence="2">DUF6338 family protein</fullName>
    </submittedName>
</protein>
<dbReference type="EMBL" id="JAVRFA010000030">
    <property type="protein sequence ID" value="MDT0397280.1"/>
    <property type="molecule type" value="Genomic_DNA"/>
</dbReference>
<evidence type="ECO:0000313" key="2">
    <source>
        <dbReference type="EMBL" id="MDT0397280.1"/>
    </source>
</evidence>
<comment type="caution">
    <text evidence="2">The sequence shown here is derived from an EMBL/GenBank/DDBJ whole genome shotgun (WGS) entry which is preliminary data.</text>
</comment>
<keyword evidence="1" id="KW-0812">Transmembrane</keyword>
<keyword evidence="1" id="KW-0472">Membrane</keyword>
<feature type="transmembrane region" description="Helical" evidence="1">
    <location>
        <begin position="44"/>
        <end position="61"/>
    </location>
</feature>
<reference evidence="3" key="1">
    <citation type="submission" date="2023-07" db="EMBL/GenBank/DDBJ databases">
        <title>30 novel species of actinomycetes from the DSMZ collection.</title>
        <authorList>
            <person name="Nouioui I."/>
        </authorList>
    </citation>
    <scope>NUCLEOTIDE SEQUENCE [LARGE SCALE GENOMIC DNA]</scope>
    <source>
        <strain evidence="3">DSM 41636</strain>
    </source>
</reference>
<dbReference type="RefSeq" id="WP_311646002.1">
    <property type="nucleotide sequence ID" value="NZ_JAVRFA010000030.1"/>
</dbReference>